<evidence type="ECO:0000313" key="17">
    <source>
        <dbReference type="EMBL" id="SVA57872.1"/>
    </source>
</evidence>
<dbReference type="GO" id="GO:0009398">
    <property type="term" value="P:FMN biosynthetic process"/>
    <property type="evidence" value="ECO:0007669"/>
    <property type="project" value="UniProtKB-UniPathway"/>
</dbReference>
<evidence type="ECO:0000256" key="6">
    <source>
        <dbReference type="ARBA" id="ARBA00018483"/>
    </source>
</evidence>
<dbReference type="GO" id="GO:0005524">
    <property type="term" value="F:ATP binding"/>
    <property type="evidence" value="ECO:0007669"/>
    <property type="project" value="UniProtKB-KW"/>
</dbReference>
<reference evidence="17" key="1">
    <citation type="submission" date="2018-05" db="EMBL/GenBank/DDBJ databases">
        <authorList>
            <person name="Lanie J.A."/>
            <person name="Ng W.-L."/>
            <person name="Kazmierczak K.M."/>
            <person name="Andrzejewski T.M."/>
            <person name="Davidsen T.M."/>
            <person name="Wayne K.J."/>
            <person name="Tettelin H."/>
            <person name="Glass J.I."/>
            <person name="Rusch D."/>
            <person name="Podicherti R."/>
            <person name="Tsui H.-C.T."/>
            <person name="Winkler M.E."/>
        </authorList>
    </citation>
    <scope>NUCLEOTIDE SEQUENCE</scope>
</reference>
<evidence type="ECO:0000256" key="15">
    <source>
        <dbReference type="ARBA" id="ARBA00023268"/>
    </source>
</evidence>
<comment type="pathway">
    <text evidence="1">Cofactor biosynthesis; FAD biosynthesis; FAD from FMN: step 1/1.</text>
</comment>
<dbReference type="SUPFAM" id="SSF82114">
    <property type="entry name" value="Riboflavin kinase-like"/>
    <property type="match status" value="1"/>
</dbReference>
<evidence type="ECO:0000256" key="4">
    <source>
        <dbReference type="ARBA" id="ARBA00012105"/>
    </source>
</evidence>
<dbReference type="InterPro" id="IPR015864">
    <property type="entry name" value="FAD_synthase"/>
</dbReference>
<dbReference type="PANTHER" id="PTHR22749">
    <property type="entry name" value="RIBOFLAVIN KINASE/FMN ADENYLYLTRANSFERASE"/>
    <property type="match status" value="1"/>
</dbReference>
<keyword evidence="14" id="KW-0067">ATP-binding</keyword>
<dbReference type="Pfam" id="PF01687">
    <property type="entry name" value="Flavokinase"/>
    <property type="match status" value="1"/>
</dbReference>
<evidence type="ECO:0000256" key="13">
    <source>
        <dbReference type="ARBA" id="ARBA00022827"/>
    </source>
</evidence>
<dbReference type="PANTHER" id="PTHR22749:SF6">
    <property type="entry name" value="RIBOFLAVIN KINASE"/>
    <property type="match status" value="1"/>
</dbReference>
<keyword evidence="12" id="KW-0418">Kinase</keyword>
<protein>
    <recommendedName>
        <fullName evidence="6">Bifunctional riboflavin kinase/FMN adenylyltransferase</fullName>
        <ecNumber evidence="4">2.7.1.26</ecNumber>
        <ecNumber evidence="5">2.7.7.2</ecNumber>
    </recommendedName>
</protein>
<evidence type="ECO:0000256" key="8">
    <source>
        <dbReference type="ARBA" id="ARBA00022643"/>
    </source>
</evidence>
<dbReference type="InterPro" id="IPR023465">
    <property type="entry name" value="Riboflavin_kinase_dom_sf"/>
</dbReference>
<dbReference type="Gene3D" id="2.40.30.30">
    <property type="entry name" value="Riboflavin kinase-like"/>
    <property type="match status" value="1"/>
</dbReference>
<evidence type="ECO:0000256" key="10">
    <source>
        <dbReference type="ARBA" id="ARBA00022695"/>
    </source>
</evidence>
<accession>A0A381WZW5</accession>
<evidence type="ECO:0000256" key="14">
    <source>
        <dbReference type="ARBA" id="ARBA00022840"/>
    </source>
</evidence>
<dbReference type="GO" id="GO:0008531">
    <property type="term" value="F:riboflavin kinase activity"/>
    <property type="evidence" value="ECO:0007669"/>
    <property type="project" value="UniProtKB-EC"/>
</dbReference>
<dbReference type="Pfam" id="PF06574">
    <property type="entry name" value="FAD_syn"/>
    <property type="match status" value="1"/>
</dbReference>
<dbReference type="GO" id="GO:0006747">
    <property type="term" value="P:FAD biosynthetic process"/>
    <property type="evidence" value="ECO:0007669"/>
    <property type="project" value="UniProtKB-UniPathway"/>
</dbReference>
<evidence type="ECO:0000256" key="12">
    <source>
        <dbReference type="ARBA" id="ARBA00022777"/>
    </source>
</evidence>
<comment type="pathway">
    <text evidence="2">Cofactor biosynthesis; FMN biosynthesis; FMN from riboflavin (ATP route): step 1/1.</text>
</comment>
<dbReference type="GO" id="GO:0009231">
    <property type="term" value="P:riboflavin biosynthetic process"/>
    <property type="evidence" value="ECO:0007669"/>
    <property type="project" value="InterPro"/>
</dbReference>
<dbReference type="SUPFAM" id="SSF52374">
    <property type="entry name" value="Nucleotidylyl transferase"/>
    <property type="match status" value="1"/>
</dbReference>
<dbReference type="GO" id="GO:0003919">
    <property type="term" value="F:FMN adenylyltransferase activity"/>
    <property type="evidence" value="ECO:0007669"/>
    <property type="project" value="UniProtKB-EC"/>
</dbReference>
<dbReference type="PIRSF" id="PIRSF004491">
    <property type="entry name" value="FAD_Synth"/>
    <property type="match status" value="1"/>
</dbReference>
<dbReference type="UniPathway" id="UPA00277">
    <property type="reaction ID" value="UER00407"/>
</dbReference>
<dbReference type="EC" id="2.7.1.26" evidence="4"/>
<dbReference type="SMART" id="SM00904">
    <property type="entry name" value="Flavokinase"/>
    <property type="match status" value="1"/>
</dbReference>
<evidence type="ECO:0000256" key="11">
    <source>
        <dbReference type="ARBA" id="ARBA00022741"/>
    </source>
</evidence>
<dbReference type="EMBL" id="UINC01013386">
    <property type="protein sequence ID" value="SVA57872.1"/>
    <property type="molecule type" value="Genomic_DNA"/>
</dbReference>
<dbReference type="NCBIfam" id="TIGR00083">
    <property type="entry name" value="ribF"/>
    <property type="match status" value="1"/>
</dbReference>
<feature type="non-terminal residue" evidence="17">
    <location>
        <position position="1"/>
    </location>
</feature>
<name>A0A381WZW5_9ZZZZ</name>
<comment type="similarity">
    <text evidence="3">Belongs to the RibF family.</text>
</comment>
<dbReference type="UniPathway" id="UPA00276">
    <property type="reaction ID" value="UER00406"/>
</dbReference>
<dbReference type="InterPro" id="IPR015865">
    <property type="entry name" value="Riboflavin_kinase_bac/euk"/>
</dbReference>
<dbReference type="InterPro" id="IPR002606">
    <property type="entry name" value="Riboflavin_kinase_bac"/>
</dbReference>
<keyword evidence="8" id="KW-0288">FMN</keyword>
<evidence type="ECO:0000256" key="7">
    <source>
        <dbReference type="ARBA" id="ARBA00022630"/>
    </source>
</evidence>
<evidence type="ECO:0000256" key="9">
    <source>
        <dbReference type="ARBA" id="ARBA00022679"/>
    </source>
</evidence>
<gene>
    <name evidence="17" type="ORF">METZ01_LOCUS110726</name>
</gene>
<evidence type="ECO:0000259" key="16">
    <source>
        <dbReference type="SMART" id="SM00904"/>
    </source>
</evidence>
<dbReference type="CDD" id="cd02064">
    <property type="entry name" value="FAD_synthetase_N"/>
    <property type="match status" value="1"/>
</dbReference>
<keyword evidence="9" id="KW-0808">Transferase</keyword>
<evidence type="ECO:0000256" key="3">
    <source>
        <dbReference type="ARBA" id="ARBA00010214"/>
    </source>
</evidence>
<evidence type="ECO:0000256" key="5">
    <source>
        <dbReference type="ARBA" id="ARBA00012393"/>
    </source>
</evidence>
<keyword evidence="15" id="KW-0511">Multifunctional enzyme</keyword>
<keyword evidence="11" id="KW-0547">Nucleotide-binding</keyword>
<evidence type="ECO:0000256" key="1">
    <source>
        <dbReference type="ARBA" id="ARBA00004726"/>
    </source>
</evidence>
<evidence type="ECO:0000256" key="2">
    <source>
        <dbReference type="ARBA" id="ARBA00005201"/>
    </source>
</evidence>
<keyword evidence="13" id="KW-0274">FAD</keyword>
<dbReference type="AlphaFoldDB" id="A0A381WZW5"/>
<dbReference type="EC" id="2.7.7.2" evidence="5"/>
<dbReference type="InterPro" id="IPR014729">
    <property type="entry name" value="Rossmann-like_a/b/a_fold"/>
</dbReference>
<keyword evidence="7" id="KW-0285">Flavoprotein</keyword>
<feature type="domain" description="Riboflavin kinase" evidence="16">
    <location>
        <begin position="146"/>
        <end position="272"/>
    </location>
</feature>
<proteinExistence type="inferred from homology"/>
<dbReference type="InterPro" id="IPR023468">
    <property type="entry name" value="Riboflavin_kinase"/>
</dbReference>
<organism evidence="17">
    <name type="scientific">marine metagenome</name>
    <dbReference type="NCBI Taxonomy" id="408172"/>
    <lineage>
        <taxon>unclassified sequences</taxon>
        <taxon>metagenomes</taxon>
        <taxon>ecological metagenomes</taxon>
    </lineage>
</organism>
<sequence length="275" mass="31490">VNHAHARSVPSVLVTFDPHPRHILDPNADKLSLIMSMDQKMEIVESLGIDLVYVINFTEAFSKTTAQDFLDQSVVPFFNPKYLIIGYDHHFGNQREGSPQFLDEYCMHHSIGLEIIQPVSDDGHSISSSRIRQLIQDGFVRRANFELGSVFGFIATVIHGAGRGKELNFPTANVVPVEKNQLMPKPGVYFTRGRIIGLQAYGMCNFGTRPTFDEHELVLEIHFFHDELDNLYGKEIRVEFLERIRDEKKFPSPEELKSQLQKDKLRCLELQGKYE</sequence>
<keyword evidence="10" id="KW-0548">Nucleotidyltransferase</keyword>
<dbReference type="Gene3D" id="3.40.50.620">
    <property type="entry name" value="HUPs"/>
    <property type="match status" value="1"/>
</dbReference>